<evidence type="ECO:0000256" key="3">
    <source>
        <dbReference type="ARBA" id="ARBA00022490"/>
    </source>
</evidence>
<dbReference type="InterPro" id="IPR023058">
    <property type="entry name" value="PPIase_PpiC_CS"/>
</dbReference>
<comment type="function">
    <text evidence="4">PPIases accelerate the folding of proteins. It prefers amino acid residues with hydrophobic side chains like leucine and phenylalanine in the P1 position of the peptides substrates.</text>
</comment>
<dbReference type="PANTHER" id="PTHR43629:SF2">
    <property type="entry name" value="RHODANESE-LIKE_PPIC DOMAIN-CONTAINING PROTEIN 12, CHLOROPLASTIC"/>
    <property type="match status" value="1"/>
</dbReference>
<feature type="domain" description="PpiC" evidence="7">
    <location>
        <begin position="10"/>
        <end position="103"/>
    </location>
</feature>
<keyword evidence="3" id="KW-0963">Cytoplasm</keyword>
<keyword evidence="5 6" id="KW-0413">Isomerase</keyword>
<evidence type="ECO:0000313" key="9">
    <source>
        <dbReference type="Proteomes" id="UP001190700"/>
    </source>
</evidence>
<dbReference type="GO" id="GO:0005737">
    <property type="term" value="C:cytoplasm"/>
    <property type="evidence" value="ECO:0007669"/>
    <property type="project" value="UniProtKB-SubCell"/>
</dbReference>
<dbReference type="Gene3D" id="3.10.50.40">
    <property type="match status" value="1"/>
</dbReference>
<gene>
    <name evidence="8" type="ORF">CYMTET_30819</name>
</gene>
<evidence type="ECO:0000256" key="6">
    <source>
        <dbReference type="RuleBase" id="RU363014"/>
    </source>
</evidence>
<evidence type="ECO:0000256" key="2">
    <source>
        <dbReference type="ARBA" id="ARBA00007656"/>
    </source>
</evidence>
<keyword evidence="5 6" id="KW-0697">Rotamase</keyword>
<dbReference type="InterPro" id="IPR052204">
    <property type="entry name" value="PpiC/parvulin_rotamase"/>
</dbReference>
<comment type="caution">
    <text evidence="8">The sequence shown here is derived from an EMBL/GenBank/DDBJ whole genome shotgun (WGS) entry which is preliminary data.</text>
</comment>
<dbReference type="Pfam" id="PF00639">
    <property type="entry name" value="Rotamase"/>
    <property type="match status" value="1"/>
</dbReference>
<dbReference type="PANTHER" id="PTHR43629">
    <property type="entry name" value="PEPTIDYL-PROLYL CIS-TRANS ISOMERASE"/>
    <property type="match status" value="1"/>
</dbReference>
<dbReference type="PROSITE" id="PS50198">
    <property type="entry name" value="PPIC_PPIASE_2"/>
    <property type="match status" value="1"/>
</dbReference>
<reference evidence="8 9" key="1">
    <citation type="journal article" date="2015" name="Genome Biol. Evol.">
        <title>Comparative Genomics of a Bacterivorous Green Alga Reveals Evolutionary Causalities and Consequences of Phago-Mixotrophic Mode of Nutrition.</title>
        <authorList>
            <person name="Burns J.A."/>
            <person name="Paasch A."/>
            <person name="Narechania A."/>
            <person name="Kim E."/>
        </authorList>
    </citation>
    <scope>NUCLEOTIDE SEQUENCE [LARGE SCALE GENOMIC DNA]</scope>
    <source>
        <strain evidence="8 9">PLY_AMNH</strain>
    </source>
</reference>
<evidence type="ECO:0000259" key="7">
    <source>
        <dbReference type="PROSITE" id="PS50198"/>
    </source>
</evidence>
<evidence type="ECO:0000256" key="1">
    <source>
        <dbReference type="ARBA" id="ARBA00004496"/>
    </source>
</evidence>
<proteinExistence type="inferred from homology"/>
<name>A0AAE0KTJ8_9CHLO</name>
<dbReference type="EC" id="5.2.1.8" evidence="6"/>
<comment type="subcellular location">
    <subcellularLocation>
        <location evidence="1">Cytoplasm</location>
    </subcellularLocation>
</comment>
<accession>A0AAE0KTJ8</accession>
<dbReference type="Proteomes" id="UP001190700">
    <property type="component" value="Unassembled WGS sequence"/>
</dbReference>
<organism evidence="8 9">
    <name type="scientific">Cymbomonas tetramitiformis</name>
    <dbReference type="NCBI Taxonomy" id="36881"/>
    <lineage>
        <taxon>Eukaryota</taxon>
        <taxon>Viridiplantae</taxon>
        <taxon>Chlorophyta</taxon>
        <taxon>Pyramimonadophyceae</taxon>
        <taxon>Pyramimonadales</taxon>
        <taxon>Pyramimonadaceae</taxon>
        <taxon>Cymbomonas</taxon>
    </lineage>
</organism>
<protein>
    <recommendedName>
        <fullName evidence="6">Peptidyl-prolyl cis-trans isomerase</fullName>
        <ecNumber evidence="6">5.2.1.8</ecNumber>
    </recommendedName>
</protein>
<dbReference type="GO" id="GO:0003755">
    <property type="term" value="F:peptidyl-prolyl cis-trans isomerase activity"/>
    <property type="evidence" value="ECO:0007669"/>
    <property type="project" value="UniProtKB-UniRule"/>
</dbReference>
<comment type="similarity">
    <text evidence="2">Belongs to the PpiC/parvulin rotamase family.</text>
</comment>
<dbReference type="AlphaFoldDB" id="A0AAE0KTJ8"/>
<keyword evidence="9" id="KW-1185">Reference proteome</keyword>
<sequence>MGNTLCCASGRRATAAHILTLDRKLAKDLKKKLHRSPDLARDFAALASQYSACPSKRDGGNLGTFYPDQMVAEFDEIVFNEEVGVVHGPIATEFGYHLILIEERWDR</sequence>
<dbReference type="SUPFAM" id="SSF54534">
    <property type="entry name" value="FKBP-like"/>
    <property type="match status" value="1"/>
</dbReference>
<evidence type="ECO:0000313" key="8">
    <source>
        <dbReference type="EMBL" id="KAK3260208.1"/>
    </source>
</evidence>
<dbReference type="EMBL" id="LGRX02018004">
    <property type="protein sequence ID" value="KAK3260208.1"/>
    <property type="molecule type" value="Genomic_DNA"/>
</dbReference>
<dbReference type="PROSITE" id="PS01096">
    <property type="entry name" value="PPIC_PPIASE_1"/>
    <property type="match status" value="1"/>
</dbReference>
<evidence type="ECO:0000256" key="4">
    <source>
        <dbReference type="ARBA" id="ARBA00046231"/>
    </source>
</evidence>
<dbReference type="InterPro" id="IPR000297">
    <property type="entry name" value="PPIase_PpiC"/>
</dbReference>
<evidence type="ECO:0000256" key="5">
    <source>
        <dbReference type="PROSITE-ProRule" id="PRU00278"/>
    </source>
</evidence>
<comment type="catalytic activity">
    <reaction evidence="6">
        <text>[protein]-peptidylproline (omega=180) = [protein]-peptidylproline (omega=0)</text>
        <dbReference type="Rhea" id="RHEA:16237"/>
        <dbReference type="Rhea" id="RHEA-COMP:10747"/>
        <dbReference type="Rhea" id="RHEA-COMP:10748"/>
        <dbReference type="ChEBI" id="CHEBI:83833"/>
        <dbReference type="ChEBI" id="CHEBI:83834"/>
        <dbReference type="EC" id="5.2.1.8"/>
    </reaction>
</comment>
<dbReference type="InterPro" id="IPR046357">
    <property type="entry name" value="PPIase_dom_sf"/>
</dbReference>